<dbReference type="InterPro" id="IPR000742">
    <property type="entry name" value="EGF"/>
</dbReference>
<dbReference type="PANTHER" id="PTHR22722:SF14">
    <property type="entry name" value="MEGALIN, ISOFORM A"/>
    <property type="match status" value="1"/>
</dbReference>
<comment type="similarity">
    <text evidence="2">Belongs to the LDLR family.</text>
</comment>
<dbReference type="SUPFAM" id="SSF57424">
    <property type="entry name" value="LDL receptor-like module"/>
    <property type="match status" value="6"/>
</dbReference>
<keyword evidence="11 15" id="KW-1015">Disulfide bond</keyword>
<feature type="disulfide bond" evidence="15">
    <location>
        <begin position="112"/>
        <end position="130"/>
    </location>
</feature>
<dbReference type="SUPFAM" id="SSF63825">
    <property type="entry name" value="YWTD domain"/>
    <property type="match status" value="1"/>
</dbReference>
<dbReference type="InterPro" id="IPR036055">
    <property type="entry name" value="LDL_receptor-like_sf"/>
</dbReference>
<evidence type="ECO:0000256" key="14">
    <source>
        <dbReference type="PROSITE-ProRule" id="PRU00076"/>
    </source>
</evidence>
<dbReference type="Gene3D" id="4.10.400.10">
    <property type="entry name" value="Low-density Lipoprotein Receptor"/>
    <property type="match status" value="6"/>
</dbReference>
<dbReference type="SUPFAM" id="SSF57196">
    <property type="entry name" value="EGF/Laminin"/>
    <property type="match status" value="2"/>
</dbReference>
<evidence type="ECO:0000256" key="9">
    <source>
        <dbReference type="ARBA" id="ARBA00022989"/>
    </source>
</evidence>
<gene>
    <name evidence="21" type="ORF">DSTB1V02_LOCUS2454</name>
</gene>
<dbReference type="InterPro" id="IPR023415">
    <property type="entry name" value="LDLR_class-A_CS"/>
</dbReference>
<reference evidence="21" key="1">
    <citation type="submission" date="2020-11" db="EMBL/GenBank/DDBJ databases">
        <authorList>
            <person name="Tran Van P."/>
        </authorList>
    </citation>
    <scope>NUCLEOTIDE SEQUENCE</scope>
</reference>
<dbReference type="InterPro" id="IPR002172">
    <property type="entry name" value="LDrepeatLR_classA_rpt"/>
</dbReference>
<evidence type="ECO:0000256" key="18">
    <source>
        <dbReference type="SAM" id="Phobius"/>
    </source>
</evidence>
<dbReference type="OrthoDB" id="664115at2759"/>
<evidence type="ECO:0000256" key="3">
    <source>
        <dbReference type="ARBA" id="ARBA00022475"/>
    </source>
</evidence>
<dbReference type="PROSITE" id="PS50026">
    <property type="entry name" value="EGF_3"/>
    <property type="match status" value="1"/>
</dbReference>
<dbReference type="PROSITE" id="PS01187">
    <property type="entry name" value="EGF_CA"/>
    <property type="match status" value="1"/>
</dbReference>
<dbReference type="EMBL" id="CAJPEV010000275">
    <property type="protein sequence ID" value="CAG0883303.1"/>
    <property type="molecule type" value="Genomic_DNA"/>
</dbReference>
<dbReference type="InterPro" id="IPR001881">
    <property type="entry name" value="EGF-like_Ca-bd_dom"/>
</dbReference>
<comment type="subcellular location">
    <subcellularLocation>
        <location evidence="1">Cell membrane</location>
        <topology evidence="1">Single-pass type I membrane protein</topology>
    </subcellularLocation>
</comment>
<accession>A0A7R8XA40</accession>
<comment type="caution">
    <text evidence="14">Lacks conserved residue(s) required for the propagation of feature annotation.</text>
</comment>
<keyword evidence="3" id="KW-1003">Cell membrane</keyword>
<dbReference type="SMART" id="SM00179">
    <property type="entry name" value="EGF_CA"/>
    <property type="match status" value="2"/>
</dbReference>
<keyword evidence="7 19" id="KW-0732">Signal</keyword>
<dbReference type="InterPro" id="IPR011042">
    <property type="entry name" value="6-blade_b-propeller_TolB-like"/>
</dbReference>
<dbReference type="InterPro" id="IPR000033">
    <property type="entry name" value="LDLR_classB_rpt"/>
</dbReference>
<feature type="disulfide bond" evidence="15">
    <location>
        <begin position="235"/>
        <end position="253"/>
    </location>
</feature>
<feature type="repeat" description="LDL-receptor class B" evidence="16">
    <location>
        <begin position="432"/>
        <end position="475"/>
    </location>
</feature>
<keyword evidence="12" id="KW-0675">Receptor</keyword>
<dbReference type="Pfam" id="PF00058">
    <property type="entry name" value="Ldl_recept_b"/>
    <property type="match status" value="4"/>
</dbReference>
<dbReference type="Pfam" id="PF00057">
    <property type="entry name" value="Ldl_recept_a"/>
    <property type="match status" value="6"/>
</dbReference>
<evidence type="ECO:0000256" key="6">
    <source>
        <dbReference type="ARBA" id="ARBA00022692"/>
    </source>
</evidence>
<evidence type="ECO:0000256" key="19">
    <source>
        <dbReference type="SAM" id="SignalP"/>
    </source>
</evidence>
<evidence type="ECO:0000256" key="1">
    <source>
        <dbReference type="ARBA" id="ARBA00004251"/>
    </source>
</evidence>
<keyword evidence="10 18" id="KW-0472">Membrane</keyword>
<evidence type="ECO:0000256" key="13">
    <source>
        <dbReference type="ARBA" id="ARBA00023180"/>
    </source>
</evidence>
<dbReference type="FunFam" id="4.10.400.10:FF:000034">
    <property type="entry name" value="Low-density lipoprotein receptor-related protein 2"/>
    <property type="match status" value="1"/>
</dbReference>
<keyword evidence="5" id="KW-0254">Endocytosis</keyword>
<dbReference type="GO" id="GO:0043235">
    <property type="term" value="C:receptor complex"/>
    <property type="evidence" value="ECO:0007669"/>
    <property type="project" value="TreeGrafter"/>
</dbReference>
<organism evidence="21">
    <name type="scientific">Darwinula stevensoni</name>
    <dbReference type="NCBI Taxonomy" id="69355"/>
    <lineage>
        <taxon>Eukaryota</taxon>
        <taxon>Metazoa</taxon>
        <taxon>Ecdysozoa</taxon>
        <taxon>Arthropoda</taxon>
        <taxon>Crustacea</taxon>
        <taxon>Oligostraca</taxon>
        <taxon>Ostracoda</taxon>
        <taxon>Podocopa</taxon>
        <taxon>Podocopida</taxon>
        <taxon>Darwinulocopina</taxon>
        <taxon>Darwinuloidea</taxon>
        <taxon>Darwinulidae</taxon>
        <taxon>Darwinula</taxon>
    </lineage>
</organism>
<dbReference type="FunFam" id="2.120.10.30:FF:000241">
    <property type="entry name" value="Low-density lipoprotein receptor-related protein 6"/>
    <property type="match status" value="1"/>
</dbReference>
<feature type="disulfide bond" evidence="15">
    <location>
        <begin position="269"/>
        <end position="281"/>
    </location>
</feature>
<dbReference type="PROSITE" id="PS01186">
    <property type="entry name" value="EGF_2"/>
    <property type="match status" value="1"/>
</dbReference>
<dbReference type="InterPro" id="IPR000152">
    <property type="entry name" value="EGF-type_Asp/Asn_hydroxyl_site"/>
</dbReference>
<dbReference type="EMBL" id="LR899792">
    <property type="protein sequence ID" value="CAD7242489.1"/>
    <property type="molecule type" value="Genomic_DNA"/>
</dbReference>
<dbReference type="PANTHER" id="PTHR22722">
    <property type="entry name" value="LOW-DENSITY LIPOPROTEIN RECEPTOR-RELATED PROTEIN 2-RELATED"/>
    <property type="match status" value="1"/>
</dbReference>
<evidence type="ECO:0000256" key="7">
    <source>
        <dbReference type="ARBA" id="ARBA00022729"/>
    </source>
</evidence>
<feature type="transmembrane region" description="Helical" evidence="18">
    <location>
        <begin position="754"/>
        <end position="776"/>
    </location>
</feature>
<dbReference type="AlphaFoldDB" id="A0A7R8XA40"/>
<dbReference type="PROSITE" id="PS00010">
    <property type="entry name" value="ASX_HYDROXYL"/>
    <property type="match status" value="1"/>
</dbReference>
<feature type="repeat" description="LDL-receptor class B" evidence="16">
    <location>
        <begin position="519"/>
        <end position="562"/>
    </location>
</feature>
<feature type="disulfide bond" evidence="15">
    <location>
        <begin position="72"/>
        <end position="90"/>
    </location>
</feature>
<keyword evidence="4 14" id="KW-0245">EGF-like domain</keyword>
<keyword evidence="9 18" id="KW-1133">Transmembrane helix</keyword>
<keyword evidence="13" id="KW-0325">Glycoprotein</keyword>
<feature type="disulfide bond" evidence="15">
    <location>
        <begin position="65"/>
        <end position="77"/>
    </location>
</feature>
<evidence type="ECO:0000313" key="22">
    <source>
        <dbReference type="Proteomes" id="UP000677054"/>
    </source>
</evidence>
<evidence type="ECO:0000259" key="20">
    <source>
        <dbReference type="PROSITE" id="PS50026"/>
    </source>
</evidence>
<evidence type="ECO:0000256" key="16">
    <source>
        <dbReference type="PROSITE-ProRule" id="PRU00461"/>
    </source>
</evidence>
<feature type="repeat" description="LDL-receptor class B" evidence="16">
    <location>
        <begin position="563"/>
        <end position="607"/>
    </location>
</feature>
<dbReference type="GO" id="GO:0006898">
    <property type="term" value="P:receptor-mediated endocytosis"/>
    <property type="evidence" value="ECO:0007669"/>
    <property type="project" value="TreeGrafter"/>
</dbReference>
<keyword evidence="8" id="KW-0677">Repeat</keyword>
<feature type="domain" description="EGF-like" evidence="20">
    <location>
        <begin position="306"/>
        <end position="345"/>
    </location>
</feature>
<keyword evidence="6 18" id="KW-0812">Transmembrane</keyword>
<feature type="region of interest" description="Disordered" evidence="17">
    <location>
        <begin position="718"/>
        <end position="749"/>
    </location>
</feature>
<evidence type="ECO:0000256" key="11">
    <source>
        <dbReference type="ARBA" id="ARBA00023157"/>
    </source>
</evidence>
<dbReference type="Gene3D" id="2.120.10.30">
    <property type="entry name" value="TolB, C-terminal domain"/>
    <property type="match status" value="1"/>
</dbReference>
<feature type="signal peptide" evidence="19">
    <location>
        <begin position="1"/>
        <end position="19"/>
    </location>
</feature>
<dbReference type="Proteomes" id="UP000677054">
    <property type="component" value="Unassembled WGS sequence"/>
</dbReference>
<dbReference type="Gene3D" id="2.10.25.10">
    <property type="entry name" value="Laminin"/>
    <property type="match status" value="2"/>
</dbReference>
<evidence type="ECO:0000256" key="12">
    <source>
        <dbReference type="ARBA" id="ARBA00023170"/>
    </source>
</evidence>
<feature type="disulfide bond" evidence="15">
    <location>
        <begin position="228"/>
        <end position="240"/>
    </location>
</feature>
<keyword evidence="22" id="KW-1185">Reference proteome</keyword>
<feature type="disulfide bond" evidence="15">
    <location>
        <begin position="276"/>
        <end position="294"/>
    </location>
</feature>
<feature type="chain" id="PRO_5036209110" description="EGF-like domain-containing protein" evidence="19">
    <location>
        <begin position="20"/>
        <end position="853"/>
    </location>
</feature>
<feature type="disulfide bond" evidence="15">
    <location>
        <begin position="84"/>
        <end position="99"/>
    </location>
</feature>
<dbReference type="GO" id="GO:0005509">
    <property type="term" value="F:calcium ion binding"/>
    <property type="evidence" value="ECO:0007669"/>
    <property type="project" value="InterPro"/>
</dbReference>
<dbReference type="Pfam" id="PF14670">
    <property type="entry name" value="FXa_inhibition"/>
    <property type="match status" value="1"/>
</dbReference>
<dbReference type="FunFam" id="2.10.25.10:FF:000009">
    <property type="entry name" value="Low-density lipoprotein receptor isoform 1"/>
    <property type="match status" value="1"/>
</dbReference>
<feature type="disulfide bond" evidence="15">
    <location>
        <begin position="247"/>
        <end position="262"/>
    </location>
</feature>
<dbReference type="SMART" id="SM00135">
    <property type="entry name" value="LY"/>
    <property type="match status" value="5"/>
</dbReference>
<evidence type="ECO:0000256" key="8">
    <source>
        <dbReference type="ARBA" id="ARBA00022737"/>
    </source>
</evidence>
<dbReference type="GO" id="GO:0042562">
    <property type="term" value="F:hormone binding"/>
    <property type="evidence" value="ECO:0007669"/>
    <property type="project" value="TreeGrafter"/>
</dbReference>
<dbReference type="InterPro" id="IPR018097">
    <property type="entry name" value="EGF_Ca-bd_CS"/>
</dbReference>
<dbReference type="CDD" id="cd00054">
    <property type="entry name" value="EGF_CA"/>
    <property type="match status" value="1"/>
</dbReference>
<dbReference type="PROSITE" id="PS01209">
    <property type="entry name" value="LDLRA_1"/>
    <property type="match status" value="4"/>
</dbReference>
<dbReference type="SMART" id="SM00192">
    <property type="entry name" value="LDLa"/>
    <property type="match status" value="6"/>
</dbReference>
<name>A0A7R8XA40_9CRUS</name>
<dbReference type="CDD" id="cd00112">
    <property type="entry name" value="LDLa"/>
    <property type="match status" value="6"/>
</dbReference>
<evidence type="ECO:0000256" key="15">
    <source>
        <dbReference type="PROSITE-ProRule" id="PRU00124"/>
    </source>
</evidence>
<sequence length="853" mass="95233">MWIFFLVFASSAFLQTAQGQCSSNLFECISDGVCIPKSWICDGASDCKDGSDEDRILCEGRDRTCKDTEFQCGSGECIVSSWRCDGDADCNDLSDESNCPKSTCSSLTEFTCGDGHCIDIKWRCDGSFDCTDDSDEKVSIFLAFLGINDIQWKSITWEGINSPSFTEHQTTILFDCPKQNVTTLPCNEHEWTCADGHNCIHQSWKCDGDTDCPDGSDEGVNECGQSTCRPDQFQCTSRQCIPSHLTCNGLKECDDGSDEVGCETTKSPCPPGEFSCGNLQCIPVTKVCDGLHDCDNGADEPLRGCTSNECEMDNGGCSHICNNTLVGRECSCPPGYSLINTTHCEDVDECKVPGICSQVCMNLPGRFKCECFEGYGKDHHDLTRCKALIGNASLLLAHQRDIRKIMLHNFDMMPVVNGTRSAIGLDYDYHKGLVFWSDSSDMRIYKADLETGRNISVVIREDISNCDGVAVDWIYSHIYWSDVQHNAIEVADFEGLHRRILIQDRLDKPRSIALDPLNGWMYWSDWGVKPQIERAWMDGTHRTPLVTARIAWPNGITIDFVTRRLFWIDGKLNTVSSVNLDGSDRQTVVQSNDIMQHPFSITVFEDHLYWSDWNLKTIFKANKFNGSDAHPIRPYQTVWKTLENPFSLHVYHPYRQPSGEDNCKDKGCEYMCVPVPEPHATMCICPNGKTLSPDGHTCIIAGTHSIERVNTTKGILFQNRPPIVPRGGDEEETQEDDKPVDSKGIADPSTSSHVVPMVIGIVAGCALISALAAYLIHQKFVKPNGRQMNFDNPVYKKTITEDHLSISRNGFHQPRPHSNGRTYPGMHREDGYRAKYLSVISAEKVPCKECTLS</sequence>
<feature type="repeat" description="LDL-receptor class B" evidence="16">
    <location>
        <begin position="476"/>
        <end position="518"/>
    </location>
</feature>
<evidence type="ECO:0000256" key="5">
    <source>
        <dbReference type="ARBA" id="ARBA00022583"/>
    </source>
</evidence>
<dbReference type="PROSITE" id="PS51120">
    <property type="entry name" value="LDLRB"/>
    <property type="match status" value="4"/>
</dbReference>
<dbReference type="FunFam" id="4.10.400.10:FF:000002">
    <property type="entry name" value="Low-density lipoprotein receptor-related protein 1"/>
    <property type="match status" value="1"/>
</dbReference>
<proteinExistence type="inferred from homology"/>
<evidence type="ECO:0000256" key="4">
    <source>
        <dbReference type="ARBA" id="ARBA00022536"/>
    </source>
</evidence>
<feature type="region of interest" description="Disordered" evidence="17">
    <location>
        <begin position="807"/>
        <end position="827"/>
    </location>
</feature>
<evidence type="ECO:0000256" key="10">
    <source>
        <dbReference type="ARBA" id="ARBA00023136"/>
    </source>
</evidence>
<dbReference type="GO" id="GO:0016324">
    <property type="term" value="C:apical plasma membrane"/>
    <property type="evidence" value="ECO:0007669"/>
    <property type="project" value="TreeGrafter"/>
</dbReference>
<dbReference type="PROSITE" id="PS50068">
    <property type="entry name" value="LDLRA_2"/>
    <property type="match status" value="6"/>
</dbReference>
<dbReference type="SMART" id="SM00181">
    <property type="entry name" value="EGF"/>
    <property type="match status" value="4"/>
</dbReference>
<evidence type="ECO:0000256" key="2">
    <source>
        <dbReference type="ARBA" id="ARBA00009939"/>
    </source>
</evidence>
<protein>
    <recommendedName>
        <fullName evidence="20">EGF-like domain-containing protein</fullName>
    </recommendedName>
</protein>
<evidence type="ECO:0000256" key="17">
    <source>
        <dbReference type="SAM" id="MobiDB-lite"/>
    </source>
</evidence>
<dbReference type="PRINTS" id="PR00261">
    <property type="entry name" value="LDLRECEPTOR"/>
</dbReference>
<evidence type="ECO:0000313" key="21">
    <source>
        <dbReference type="EMBL" id="CAD7242489.1"/>
    </source>
</evidence>
<dbReference type="InterPro" id="IPR051221">
    <property type="entry name" value="LDLR-related"/>
</dbReference>